<dbReference type="Pfam" id="PF00024">
    <property type="entry name" value="PAN_1"/>
    <property type="match status" value="1"/>
</dbReference>
<protein>
    <recommendedName>
        <fullName evidence="1">Apple domain-containing protein</fullName>
    </recommendedName>
</protein>
<evidence type="ECO:0000313" key="2">
    <source>
        <dbReference type="EMBL" id="CAD9044503.1"/>
    </source>
</evidence>
<feature type="domain" description="Apple" evidence="1">
    <location>
        <begin position="675"/>
        <end position="755"/>
    </location>
</feature>
<evidence type="ECO:0000259" key="1">
    <source>
        <dbReference type="PROSITE" id="PS50948"/>
    </source>
</evidence>
<organism evidence="2">
    <name type="scientific">Eutreptiella gymnastica</name>
    <dbReference type="NCBI Taxonomy" id="73025"/>
    <lineage>
        <taxon>Eukaryota</taxon>
        <taxon>Discoba</taxon>
        <taxon>Euglenozoa</taxon>
        <taxon>Euglenida</taxon>
        <taxon>Spirocuta</taxon>
        <taxon>Euglenophyceae</taxon>
        <taxon>Eutreptiales</taxon>
        <taxon>Eutreptiaceae</taxon>
        <taxon>Eutreptiella</taxon>
    </lineage>
</organism>
<name>A0A7S1JI57_9EUGL</name>
<sequence length="1599" mass="178354">MYVGFVFPEGAHPNVYQLGSAADIYIVAGSGWPDTTMVNYSVVPDVEDPSDPLRVLPGYDGLYQPNITGQASLDYTLPHRPRVRRLLSGNYARANPGAWINLTVTDVTNPWDCLTNQTFCVTFGYFSKCIEIERPITNCPVFEKLLVEFFDSHYWNPSATLKLSFNITQDPLYSKSKYKVKITFPNNQGYDIHGAYVHSAPIGLLVPALGDQPTLRAMFDWTPATIHTEPVPPAIEFYLNNHSNQDPVEGQVMAEDYVFFEIANISLPLNCWEEHSSWKLEVGPWAIESLEDHEITGCPNITELDVTFWPPYQSTALSVATFSFFVDFHPLPVEPVTITMPYYTGSGKTFTVRSSQHDVYRFQVDGEANPPLTLHKGLTYRFDVGLCEVCTDHFFAIYVQDAGTGAPGMYLQHQLQSGTDLPHQSIPILYNGVPLTLGTNVKAGIIEWTIPEHFIPSGLYYVNPSKPWMNGTINIVERPRAVELTATSRITENQTQPLGDPYHGYGEMFKGRVDRYWIARDEPYISVQNSTEGVASTWSYENFHIVDGDRWGNGPGDRQRIPTGRMSFQLQDVKLPDDCTDLGNLTLRFGPWYVIENPPSDIIKCPRIEKLDVSFSTHVIGEKAVKATFRVHLFDAPLYPADIKILFPPSNDLRLRDDARLNVAFGDWKPSQLRCVYDRYTDYFCVGRDELGTFPAFNLENCRDYCDAREDCTSFEWMGWHNGTGGGGCHISTSCNYGRSQHLAGSRQTLYTKRSHQCSGRHIRQVNNYEDIEVSIMENFESGTPVWPNTTSLDGSWGNHTEIEVYGIDMPIHCTQLGNFSLKIGKWRVEYNPTHDMLFCPNMTDLDVQFFPTANQSASTDAYVYFNVTDYVDPRWIIVSVPQAVDTTYAYFGSAMEDNSQPGWELDQNDFTNTHTDDWPTMRIGVRNGRRIAPGVHYIVIKNVTLPRGNCSDLGMWRVQIGDSLSLQANPVSDVVENCVVLDQLDLHFLPDAEQGQIVDMVVSFDVEETSLRYIPGDSDEIVVKTSTDSGVQFTSDSRFKDVMGGSWIPAPGNPLLSQVYFSQKFTGGGMIPFHSRTQFTITNVQMPTTCYTTGWWEVSIGIWSLRMVPINDTSVAHCPKIEDLEVRYYPNTPGTESADAQIYFNVKDIRLRPGTLKLNFPGDSGIHMWSYTRLDGPGDWTAVGAPVISPTHGTLWHPGEGEVSYTQTFIGTPLEPGNHSFTVRGVSIPKNNCSDLGYYKLGVGKWMSTWTNPEWDLLACPGLISPINVTLVPFDLPRNFEKANYSFGFSVPSCDFNEIEIQFPPGFEMTGGGGVAEVVSSQGLGLATAEYAVMAPNVFQIRNITSTCDPIREPFPSMQGFCFPKRPCKTGQHLPFNYELAAAVEHCEAICEASPDCLGFTHWPNHGKCVMYQKSTTYNPALIHDACDSDVSLQAGNAADTAFTSVMLAVTGTTDAATAAMYNTRCYLKPADIAVHGIFPNFIKLEMANVVLGNSCDEGTFVISTRTCTYMDRSNGAAEPIRTCLDLPTNGAGVLHTTEAMPKGCDLCNACKYEYTANNGEECYSCFENGIKFSRCQLDVGASCRIGAETTTSTPELW</sequence>
<dbReference type="EMBL" id="HBGA01153269">
    <property type="protein sequence ID" value="CAD9044503.1"/>
    <property type="molecule type" value="Transcribed_RNA"/>
</dbReference>
<dbReference type="PROSITE" id="PS50948">
    <property type="entry name" value="PAN"/>
    <property type="match status" value="1"/>
</dbReference>
<proteinExistence type="predicted"/>
<reference evidence="2" key="1">
    <citation type="submission" date="2021-01" db="EMBL/GenBank/DDBJ databases">
        <authorList>
            <person name="Corre E."/>
            <person name="Pelletier E."/>
            <person name="Niang G."/>
            <person name="Scheremetjew M."/>
            <person name="Finn R."/>
            <person name="Kale V."/>
            <person name="Holt S."/>
            <person name="Cochrane G."/>
            <person name="Meng A."/>
            <person name="Brown T."/>
            <person name="Cohen L."/>
        </authorList>
    </citation>
    <scope>NUCLEOTIDE SEQUENCE</scope>
    <source>
        <strain evidence="2">NIES-381</strain>
    </source>
</reference>
<dbReference type="InterPro" id="IPR003609">
    <property type="entry name" value="Pan_app"/>
</dbReference>
<gene>
    <name evidence="2" type="ORF">EGYM00392_LOCUS55687</name>
</gene>
<accession>A0A7S1JI57</accession>